<keyword evidence="7 12" id="KW-0220">Diaminopimelate biosynthesis</keyword>
<keyword evidence="17" id="KW-1185">Reference proteome</keyword>
<accession>A0A8E6BAB7</accession>
<dbReference type="InterPro" id="IPR005263">
    <property type="entry name" value="DapA"/>
</dbReference>
<evidence type="ECO:0000256" key="4">
    <source>
        <dbReference type="ARBA" id="ARBA00012086"/>
    </source>
</evidence>
<name>A0A8E6BAB7_9BACT</name>
<comment type="similarity">
    <text evidence="3 12 13">Belongs to the DapA family.</text>
</comment>
<dbReference type="InterPro" id="IPR013785">
    <property type="entry name" value="Aldolase_TIM"/>
</dbReference>
<dbReference type="GO" id="GO:0019877">
    <property type="term" value="P:diaminopimelate biosynthetic process"/>
    <property type="evidence" value="ECO:0007669"/>
    <property type="project" value="UniProtKB-UniRule"/>
</dbReference>
<feature type="active site" description="Schiff-base intermediate with substrate" evidence="12 14">
    <location>
        <position position="163"/>
    </location>
</feature>
<dbReference type="PRINTS" id="PR00146">
    <property type="entry name" value="DHPICSNTHASE"/>
</dbReference>
<comment type="caution">
    <text evidence="12">Lacks conserved residue(s) required for the propagation of feature annotation.</text>
</comment>
<dbReference type="EC" id="4.3.3.7" evidence="4 12"/>
<dbReference type="InterPro" id="IPR020624">
    <property type="entry name" value="Schiff_base-form_aldolases_CS"/>
</dbReference>
<evidence type="ECO:0000313" key="16">
    <source>
        <dbReference type="EMBL" id="QVL33468.1"/>
    </source>
</evidence>
<comment type="catalytic activity">
    <reaction evidence="11 12">
        <text>L-aspartate 4-semialdehyde + pyruvate = (2S,4S)-4-hydroxy-2,3,4,5-tetrahydrodipicolinate + H2O + H(+)</text>
        <dbReference type="Rhea" id="RHEA:34171"/>
        <dbReference type="ChEBI" id="CHEBI:15361"/>
        <dbReference type="ChEBI" id="CHEBI:15377"/>
        <dbReference type="ChEBI" id="CHEBI:15378"/>
        <dbReference type="ChEBI" id="CHEBI:67139"/>
        <dbReference type="ChEBI" id="CHEBI:537519"/>
        <dbReference type="EC" id="4.3.3.7"/>
    </reaction>
</comment>
<evidence type="ECO:0000256" key="9">
    <source>
        <dbReference type="ARBA" id="ARBA00023239"/>
    </source>
</evidence>
<gene>
    <name evidence="12 16" type="primary">dapA</name>
    <name evidence="16" type="ORF">KIH39_06025</name>
</gene>
<dbReference type="Pfam" id="PF00701">
    <property type="entry name" value="DHDPS"/>
    <property type="match status" value="1"/>
</dbReference>
<dbReference type="InterPro" id="IPR002220">
    <property type="entry name" value="DapA-like"/>
</dbReference>
<dbReference type="GO" id="GO:0009089">
    <property type="term" value="P:lysine biosynthetic process via diaminopimelate"/>
    <property type="evidence" value="ECO:0007669"/>
    <property type="project" value="UniProtKB-UniRule"/>
</dbReference>
<dbReference type="PROSITE" id="PS00665">
    <property type="entry name" value="DHDPS_1"/>
    <property type="match status" value="1"/>
</dbReference>
<evidence type="ECO:0000256" key="15">
    <source>
        <dbReference type="PIRSR" id="PIRSR001365-2"/>
    </source>
</evidence>
<dbReference type="EMBL" id="CP074694">
    <property type="protein sequence ID" value="QVL33468.1"/>
    <property type="molecule type" value="Genomic_DNA"/>
</dbReference>
<evidence type="ECO:0000256" key="11">
    <source>
        <dbReference type="ARBA" id="ARBA00047836"/>
    </source>
</evidence>
<evidence type="ECO:0000256" key="3">
    <source>
        <dbReference type="ARBA" id="ARBA00007592"/>
    </source>
</evidence>
<comment type="function">
    <text evidence="1 12">Catalyzes the condensation of (S)-aspartate-beta-semialdehyde [(S)-ASA] and pyruvate to 4-hydroxy-tetrahydrodipicolinate (HTPA).</text>
</comment>
<evidence type="ECO:0000256" key="5">
    <source>
        <dbReference type="ARBA" id="ARBA00022490"/>
    </source>
</evidence>
<protein>
    <recommendedName>
        <fullName evidence="4 12">4-hydroxy-tetrahydrodipicolinate synthase</fullName>
        <shortName evidence="12">HTPA synthase</shortName>
        <ecNumber evidence="4 12">4.3.3.7</ecNumber>
    </recommendedName>
</protein>
<evidence type="ECO:0000256" key="10">
    <source>
        <dbReference type="ARBA" id="ARBA00023270"/>
    </source>
</evidence>
<dbReference type="SMART" id="SM01130">
    <property type="entry name" value="DHDPS"/>
    <property type="match status" value="1"/>
</dbReference>
<dbReference type="AlphaFoldDB" id="A0A8E6BAB7"/>
<keyword evidence="10 12" id="KW-0704">Schiff base</keyword>
<dbReference type="SUPFAM" id="SSF51569">
    <property type="entry name" value="Aldolase"/>
    <property type="match status" value="1"/>
</dbReference>
<sequence length="299" mass="32036">MSPHGIIPPVVTPFHADESLDLVRLRGHIDYMIASGVDGIFVLGTTGEFYALDETEKQTVIATAIEHVNGRVPVYAGTGAETTREVIRLTKMAEREGVSGVSVITPYFIKPSQVELVAHFTLVAESVACPVILYNNPSTCGGLNIEPDTVGRLANVPNIVAIKDSSGDLQNTIEILRRTDHQSFSVLMGRDTLILSGLQNGIHGAIPATCNIAPHFCVGIYDSFRSGNLEAARKFQGDLHPIRLAMSLGTGNAAVKESLALLGQSCGPNRMPVTPFSHEKRDHLKSILKTAGLLPQGAH</sequence>
<dbReference type="UniPathway" id="UPA00034">
    <property type="reaction ID" value="UER00017"/>
</dbReference>
<evidence type="ECO:0000256" key="7">
    <source>
        <dbReference type="ARBA" id="ARBA00022915"/>
    </source>
</evidence>
<keyword evidence="5 12" id="KW-0963">Cytoplasm</keyword>
<organism evidence="16 17">
    <name type="scientific">Telmatocola sphagniphila</name>
    <dbReference type="NCBI Taxonomy" id="1123043"/>
    <lineage>
        <taxon>Bacteria</taxon>
        <taxon>Pseudomonadati</taxon>
        <taxon>Planctomycetota</taxon>
        <taxon>Planctomycetia</taxon>
        <taxon>Gemmatales</taxon>
        <taxon>Gemmataceae</taxon>
    </lineage>
</organism>
<comment type="caution">
    <text evidence="12">Was originally thought to be a dihydrodipicolinate synthase (DHDPS), catalyzing the condensation of (S)-aspartate-beta-semialdehyde [(S)-ASA] and pyruvate to dihydrodipicolinate (DHDP). However, it was shown in E.coli that the product of the enzymatic reaction is not dihydrodipicolinate but in fact (4S)-4-hydroxy-2,3,4,5-tetrahydro-(2S)-dipicolinic acid (HTPA), and that the consecutive dehydration reaction leading to DHDP is not spontaneous but catalyzed by DapB.</text>
</comment>
<evidence type="ECO:0000256" key="2">
    <source>
        <dbReference type="ARBA" id="ARBA00005120"/>
    </source>
</evidence>
<feature type="site" description="Part of a proton relay during catalysis" evidence="12">
    <location>
        <position position="45"/>
    </location>
</feature>
<evidence type="ECO:0000313" key="17">
    <source>
        <dbReference type="Proteomes" id="UP000676194"/>
    </source>
</evidence>
<dbReference type="GO" id="GO:0005737">
    <property type="term" value="C:cytoplasm"/>
    <property type="evidence" value="ECO:0007669"/>
    <property type="project" value="UniProtKB-SubCell"/>
</dbReference>
<keyword evidence="8 12" id="KW-0457">Lysine biosynthesis</keyword>
<feature type="binding site" evidence="12 15">
    <location>
        <position position="46"/>
    </location>
    <ligand>
        <name>pyruvate</name>
        <dbReference type="ChEBI" id="CHEBI:15361"/>
    </ligand>
</feature>
<comment type="subcellular location">
    <subcellularLocation>
        <location evidence="12">Cytoplasm</location>
    </subcellularLocation>
</comment>
<evidence type="ECO:0000256" key="8">
    <source>
        <dbReference type="ARBA" id="ARBA00023154"/>
    </source>
</evidence>
<reference evidence="16" key="1">
    <citation type="submission" date="2021-05" db="EMBL/GenBank/DDBJ databases">
        <title>Complete genome sequence of the cellulolytic planctomycete Telmatocola sphagniphila SP2T and characterization of the first cellulase from planctomycetes.</title>
        <authorList>
            <person name="Rakitin A.L."/>
            <person name="Beletsky A.V."/>
            <person name="Naumoff D.G."/>
            <person name="Kulichevskaya I.S."/>
            <person name="Mardanov A.V."/>
            <person name="Ravin N.V."/>
            <person name="Dedysh S.N."/>
        </authorList>
    </citation>
    <scope>NUCLEOTIDE SEQUENCE</scope>
    <source>
        <strain evidence="16">SP2T</strain>
    </source>
</reference>
<proteinExistence type="inferred from homology"/>
<comment type="subunit">
    <text evidence="12">Homotetramer; dimer of dimers.</text>
</comment>
<comment type="pathway">
    <text evidence="2 12">Amino-acid biosynthesis; L-lysine biosynthesis via DAP pathway; (S)-tetrahydrodipicolinate from L-aspartate: step 3/4.</text>
</comment>
<dbReference type="HAMAP" id="MF_00418">
    <property type="entry name" value="DapA"/>
    <property type="match status" value="1"/>
</dbReference>
<dbReference type="Proteomes" id="UP000676194">
    <property type="component" value="Chromosome"/>
</dbReference>
<dbReference type="NCBIfam" id="TIGR00674">
    <property type="entry name" value="dapA"/>
    <property type="match status" value="1"/>
</dbReference>
<evidence type="ECO:0000256" key="13">
    <source>
        <dbReference type="PIRNR" id="PIRNR001365"/>
    </source>
</evidence>
<dbReference type="Gene3D" id="3.20.20.70">
    <property type="entry name" value="Aldolase class I"/>
    <property type="match status" value="1"/>
</dbReference>
<evidence type="ECO:0000256" key="12">
    <source>
        <dbReference type="HAMAP-Rule" id="MF_00418"/>
    </source>
</evidence>
<dbReference type="GO" id="GO:0008840">
    <property type="term" value="F:4-hydroxy-tetrahydrodipicolinate synthase activity"/>
    <property type="evidence" value="ECO:0007669"/>
    <property type="project" value="UniProtKB-UniRule"/>
</dbReference>
<keyword evidence="9 12" id="KW-0456">Lyase</keyword>
<feature type="binding site" evidence="12 15">
    <location>
        <position position="206"/>
    </location>
    <ligand>
        <name>pyruvate</name>
        <dbReference type="ChEBI" id="CHEBI:15361"/>
    </ligand>
</feature>
<evidence type="ECO:0000256" key="6">
    <source>
        <dbReference type="ARBA" id="ARBA00022605"/>
    </source>
</evidence>
<evidence type="ECO:0000256" key="1">
    <source>
        <dbReference type="ARBA" id="ARBA00003294"/>
    </source>
</evidence>
<keyword evidence="6 12" id="KW-0028">Amino-acid biosynthesis</keyword>
<dbReference type="PIRSF" id="PIRSF001365">
    <property type="entry name" value="DHDPS"/>
    <property type="match status" value="1"/>
</dbReference>
<feature type="active site" description="Proton donor/acceptor" evidence="12 14">
    <location>
        <position position="134"/>
    </location>
</feature>
<dbReference type="KEGG" id="tsph:KIH39_06025"/>
<dbReference type="CDD" id="cd00408">
    <property type="entry name" value="DHDPS-like"/>
    <property type="match status" value="1"/>
</dbReference>
<dbReference type="RefSeq" id="WP_213498357.1">
    <property type="nucleotide sequence ID" value="NZ_CP074694.1"/>
</dbReference>
<evidence type="ECO:0000256" key="14">
    <source>
        <dbReference type="PIRSR" id="PIRSR001365-1"/>
    </source>
</evidence>
<dbReference type="PANTHER" id="PTHR12128:SF66">
    <property type="entry name" value="4-HYDROXY-2-OXOGLUTARATE ALDOLASE, MITOCHONDRIAL"/>
    <property type="match status" value="1"/>
</dbReference>
<dbReference type="PANTHER" id="PTHR12128">
    <property type="entry name" value="DIHYDRODIPICOLINATE SYNTHASE"/>
    <property type="match status" value="1"/>
</dbReference>